<dbReference type="PANTHER" id="PTHR38457">
    <property type="entry name" value="REGULATOR ABRB-RELATED"/>
    <property type="match status" value="1"/>
</dbReference>
<comment type="caution">
    <text evidence="2">The sequence shown here is derived from an EMBL/GenBank/DDBJ whole genome shotgun (WGS) entry which is preliminary data.</text>
</comment>
<feature type="transmembrane region" description="Helical" evidence="1">
    <location>
        <begin position="325"/>
        <end position="343"/>
    </location>
</feature>
<gene>
    <name evidence="2" type="ORF">HXA33_07265</name>
</gene>
<dbReference type="NCBIfam" id="TIGR03082">
    <property type="entry name" value="Gneg_AbrB_dup"/>
    <property type="match status" value="2"/>
</dbReference>
<dbReference type="PIRSF" id="PIRSF038991">
    <property type="entry name" value="Protein_AbrB"/>
    <property type="match status" value="1"/>
</dbReference>
<reference evidence="2" key="1">
    <citation type="submission" date="2020-06" db="EMBL/GenBank/DDBJ databases">
        <title>Insight into the genomes of haloalkaliphilic bacilli from Kenyan soda lakes.</title>
        <authorList>
            <person name="Mwirichia R."/>
            <person name="Villamizar G.C."/>
            <person name="Poehlein A."/>
            <person name="Mugweru J."/>
            <person name="Kipnyargis A."/>
            <person name="Kiplimo D."/>
            <person name="Orwa P."/>
            <person name="Daniel R."/>
        </authorList>
    </citation>
    <scope>NUCLEOTIDE SEQUENCE</scope>
    <source>
        <strain evidence="2">B1096_S55</strain>
    </source>
</reference>
<feature type="transmembrane region" description="Helical" evidence="1">
    <location>
        <begin position="233"/>
        <end position="250"/>
    </location>
</feature>
<feature type="transmembrane region" description="Helical" evidence="1">
    <location>
        <begin position="140"/>
        <end position="161"/>
    </location>
</feature>
<keyword evidence="1" id="KW-1133">Transmembrane helix</keyword>
<dbReference type="InterPro" id="IPR017516">
    <property type="entry name" value="AbrB_dup"/>
</dbReference>
<dbReference type="GO" id="GO:0010468">
    <property type="term" value="P:regulation of gene expression"/>
    <property type="evidence" value="ECO:0007669"/>
    <property type="project" value="InterPro"/>
</dbReference>
<feature type="transmembrane region" description="Helical" evidence="1">
    <location>
        <begin position="55"/>
        <end position="72"/>
    </location>
</feature>
<dbReference type="Pfam" id="PF05145">
    <property type="entry name" value="AbrB"/>
    <property type="match status" value="1"/>
</dbReference>
<feature type="transmembrane region" description="Helical" evidence="1">
    <location>
        <begin position="206"/>
        <end position="227"/>
    </location>
</feature>
<name>A0A9Q4FYP5_SALAG</name>
<feature type="transmembrane region" description="Helical" evidence="1">
    <location>
        <begin position="262"/>
        <end position="283"/>
    </location>
</feature>
<dbReference type="EMBL" id="JABXYM010000001">
    <property type="protein sequence ID" value="MCR6096347.1"/>
    <property type="molecule type" value="Genomic_DNA"/>
</dbReference>
<evidence type="ECO:0000256" key="1">
    <source>
        <dbReference type="SAM" id="Phobius"/>
    </source>
</evidence>
<protein>
    <submittedName>
        <fullName evidence="2">AbrB family transcriptional regulator</fullName>
    </submittedName>
</protein>
<dbReference type="Proteomes" id="UP001057753">
    <property type="component" value="Unassembled WGS sequence"/>
</dbReference>
<feature type="transmembrane region" description="Helical" evidence="1">
    <location>
        <begin position="181"/>
        <end position="199"/>
    </location>
</feature>
<feature type="transmembrane region" description="Helical" evidence="1">
    <location>
        <begin position="84"/>
        <end position="105"/>
    </location>
</feature>
<accession>A0A9Q4FYP5</accession>
<sequence length="354" mass="38508">MSYQIKPFIEAIGISVIGGGLFHVVSLPLAWMLGPLTSVMLWEGLTTRTLVWPDFLKKLGLIILGISFGFYFTFESLKIVGPFIIPYLLITVILILISIFNSAFITKWINIDKKTSVFGSIPGGLAEMVVASEDVKANSALVMVFQTIRLLVVLFTVPFIITQFFPHDSNAISAVMTIPDTNILSLHGLWLILPILLGIKYQHSLPAGIMIIPLAVTATISISSINIPSIPPLIFLIAQLFVGASLGKSISLTDIKLAKKYAIIYIGLACWLIVLSFGFGILLESMTTMDLQTAILSTAPGGLVEMVLTASIVGADPAIVTSLQLMRVMVIVLVAPSALKWYFSRKINDRNKIA</sequence>
<keyword evidence="1" id="KW-0812">Transmembrane</keyword>
<dbReference type="PANTHER" id="PTHR38457:SF1">
    <property type="entry name" value="REGULATOR ABRB-RELATED"/>
    <property type="match status" value="1"/>
</dbReference>
<keyword evidence="1" id="KW-0472">Membrane</keyword>
<organism evidence="2 3">
    <name type="scientific">Salipaludibacillus agaradhaerens</name>
    <name type="common">Bacillus agaradhaerens</name>
    <dbReference type="NCBI Taxonomy" id="76935"/>
    <lineage>
        <taxon>Bacteria</taxon>
        <taxon>Bacillati</taxon>
        <taxon>Bacillota</taxon>
        <taxon>Bacilli</taxon>
        <taxon>Bacillales</taxon>
        <taxon>Bacillaceae</taxon>
    </lineage>
</organism>
<dbReference type="AlphaFoldDB" id="A0A9Q4FYP5"/>
<dbReference type="InterPro" id="IPR007820">
    <property type="entry name" value="AbrB_fam"/>
</dbReference>
<dbReference type="RefSeq" id="WP_257820975.1">
    <property type="nucleotide sequence ID" value="NZ_JABXYM010000001.1"/>
</dbReference>
<proteinExistence type="predicted"/>
<keyword evidence="3" id="KW-1185">Reference proteome</keyword>
<dbReference type="GO" id="GO:0016020">
    <property type="term" value="C:membrane"/>
    <property type="evidence" value="ECO:0007669"/>
    <property type="project" value="InterPro"/>
</dbReference>
<evidence type="ECO:0000313" key="3">
    <source>
        <dbReference type="Proteomes" id="UP001057753"/>
    </source>
</evidence>
<evidence type="ECO:0000313" key="2">
    <source>
        <dbReference type="EMBL" id="MCR6096347.1"/>
    </source>
</evidence>
<feature type="transmembrane region" description="Helical" evidence="1">
    <location>
        <begin position="12"/>
        <end position="34"/>
    </location>
</feature>